<dbReference type="AlphaFoldDB" id="A0AAJ7RZ60"/>
<accession>A0AAJ7RZ60</accession>
<name>A0AAJ7RZ60_9HYME</name>
<dbReference type="RefSeq" id="XP_026668427.1">
    <property type="nucleotide sequence ID" value="XM_026812626.1"/>
</dbReference>
<organism evidence="2 3">
    <name type="scientific">Ceratina calcarata</name>
    <dbReference type="NCBI Taxonomy" id="156304"/>
    <lineage>
        <taxon>Eukaryota</taxon>
        <taxon>Metazoa</taxon>
        <taxon>Ecdysozoa</taxon>
        <taxon>Arthropoda</taxon>
        <taxon>Hexapoda</taxon>
        <taxon>Insecta</taxon>
        <taxon>Pterygota</taxon>
        <taxon>Neoptera</taxon>
        <taxon>Endopterygota</taxon>
        <taxon>Hymenoptera</taxon>
        <taxon>Apocrita</taxon>
        <taxon>Aculeata</taxon>
        <taxon>Apoidea</taxon>
        <taxon>Anthophila</taxon>
        <taxon>Apidae</taxon>
        <taxon>Ceratina</taxon>
        <taxon>Zadontomerus</taxon>
    </lineage>
</organism>
<gene>
    <name evidence="3" type="primary">LOC113464185</name>
</gene>
<dbReference type="KEGG" id="ccal:113464185"/>
<sequence length="118" mass="13672">MSNSKTEVDPFSETSLEFQSCEEPSLKEETQEPTCAEPLTAEQIRWFYKDGVDKRWVEFCGYDSLRIESAWRNYEHLLSKSNDATFDPPPIEKIVVRGGMYDVELDKMKCVSIYCQGI</sequence>
<feature type="region of interest" description="Disordered" evidence="1">
    <location>
        <begin position="1"/>
        <end position="35"/>
    </location>
</feature>
<reference evidence="3" key="1">
    <citation type="submission" date="2025-08" db="UniProtKB">
        <authorList>
            <consortium name="RefSeq"/>
        </authorList>
    </citation>
    <scope>IDENTIFICATION</scope>
    <source>
        <tissue evidence="3">Whole body</tissue>
    </source>
</reference>
<evidence type="ECO:0000313" key="3">
    <source>
        <dbReference type="RefSeq" id="XP_026668427.1"/>
    </source>
</evidence>
<proteinExistence type="predicted"/>
<protein>
    <submittedName>
        <fullName evidence="3">Uncharacterized protein LOC113464185</fullName>
    </submittedName>
</protein>
<dbReference type="Proteomes" id="UP000694925">
    <property type="component" value="Unplaced"/>
</dbReference>
<evidence type="ECO:0000256" key="1">
    <source>
        <dbReference type="SAM" id="MobiDB-lite"/>
    </source>
</evidence>
<evidence type="ECO:0000313" key="2">
    <source>
        <dbReference type="Proteomes" id="UP000694925"/>
    </source>
</evidence>
<keyword evidence="2" id="KW-1185">Reference proteome</keyword>
<dbReference type="GeneID" id="113464185"/>